<dbReference type="PROSITE" id="PS51678">
    <property type="entry name" value="SAM_MT_PRMT"/>
    <property type="match status" value="1"/>
</dbReference>
<evidence type="ECO:0000259" key="7">
    <source>
        <dbReference type="Pfam" id="PF22528"/>
    </source>
</evidence>
<dbReference type="InterPro" id="IPR029063">
    <property type="entry name" value="SAM-dependent_MTases_sf"/>
</dbReference>
<name>T1G2P3_HELRO</name>
<protein>
    <recommendedName>
        <fullName evidence="1">type I protein arginine methyltransferase</fullName>
        <ecNumber evidence="1">2.1.1.319</ecNumber>
    </recommendedName>
</protein>
<dbReference type="KEGG" id="hro:HELRODRAFT_76772"/>
<dbReference type="SMR" id="T1G2P3"/>
<keyword evidence="4 6" id="KW-0949">S-adenosyl-L-methionine</keyword>
<sequence length="377" mass="43069">MEERDDRKYESSYNDITVHELMLRDDSRTLAYKKFIEENPHFFKRKVVMDVGAGTGILSLFAASAGAKKVYAVEASNISKLCKKIIEKNKVDGIVQVIHGRVEEVSIPEKVDVIISEWMGFYLLHESMLQSVIVARDRFLKQDGQIFPSIANLYACPTSLKSHHDEVNKFWKNFYGYNFKSTTTSNKEPKILTINPKDLISDPHLITAIDLMYADVNDFNIISTSLKFAFTKHDIMRGIALWFDVIFGNEDDDNEPITKKISQASNTLLESSGTSLQVFSPGSNIMKPVTLSTSPLHPATHWKQTVIPFFESYFVRPGSWFKCEMILTQDELHKRRYNITVEVEDSGGDKEEDEISDVSDDIRAELEELVKNKMEEN</sequence>
<dbReference type="GO" id="GO:0035242">
    <property type="term" value="F:protein-arginine omega-N asymmetric methyltransferase activity"/>
    <property type="evidence" value="ECO:0000318"/>
    <property type="project" value="GO_Central"/>
</dbReference>
<evidence type="ECO:0000313" key="10">
    <source>
        <dbReference type="Proteomes" id="UP000015101"/>
    </source>
</evidence>
<dbReference type="GO" id="GO:0035241">
    <property type="term" value="F:protein-arginine omega-N monomethyltransferase activity"/>
    <property type="evidence" value="ECO:0000318"/>
    <property type="project" value="GO_Central"/>
</dbReference>
<dbReference type="GeneID" id="20215341"/>
<feature type="domain" description="Protein arginine N-methyltransferase" evidence="7">
    <location>
        <begin position="151"/>
        <end position="250"/>
    </location>
</feature>
<dbReference type="RefSeq" id="XP_009014702.1">
    <property type="nucleotide sequence ID" value="XM_009016454.1"/>
</dbReference>
<dbReference type="EC" id="2.1.1.319" evidence="1"/>
<dbReference type="EMBL" id="KB096222">
    <property type="protein sequence ID" value="ESO07324.1"/>
    <property type="molecule type" value="Genomic_DNA"/>
</dbReference>
<dbReference type="GO" id="GO:0005634">
    <property type="term" value="C:nucleus"/>
    <property type="evidence" value="ECO:0000318"/>
    <property type="project" value="GO_Central"/>
</dbReference>
<dbReference type="OMA" id="WKQTVIF"/>
<reference evidence="9" key="3">
    <citation type="submission" date="2015-06" db="UniProtKB">
        <authorList>
            <consortium name="EnsemblMetazoa"/>
        </authorList>
    </citation>
    <scope>IDENTIFICATION</scope>
</reference>
<dbReference type="GO" id="GO:0032259">
    <property type="term" value="P:methylation"/>
    <property type="evidence" value="ECO:0007669"/>
    <property type="project" value="UniProtKB-KW"/>
</dbReference>
<feature type="domain" description="Protein arginine N-methyltransferase" evidence="7">
    <location>
        <begin position="286"/>
        <end position="342"/>
    </location>
</feature>
<dbReference type="FunFam" id="3.40.50.150:FF:000003">
    <property type="entry name" value="Blast:Protein arginine N-methyltransferase 1"/>
    <property type="match status" value="1"/>
</dbReference>
<dbReference type="CDD" id="cd02440">
    <property type="entry name" value="AdoMet_MTases"/>
    <property type="match status" value="1"/>
</dbReference>
<dbReference type="InterPro" id="IPR055135">
    <property type="entry name" value="PRMT_dom"/>
</dbReference>
<evidence type="ECO:0000256" key="5">
    <source>
        <dbReference type="ARBA" id="ARBA00049303"/>
    </source>
</evidence>
<dbReference type="Gene3D" id="2.70.160.11">
    <property type="entry name" value="Hnrnp arginine n-methyltransferase1"/>
    <property type="match status" value="1"/>
</dbReference>
<gene>
    <name evidence="9" type="primary">20215341</name>
    <name evidence="8" type="ORF">HELRODRAFT_76772</name>
</gene>
<comment type="catalytic activity">
    <reaction evidence="5">
        <text>L-arginyl-[protein] + S-adenosyl-L-methionine = N(omega)-methyl-L-arginyl-[protein] + S-adenosyl-L-homocysteine + H(+)</text>
        <dbReference type="Rhea" id="RHEA:48100"/>
        <dbReference type="Rhea" id="RHEA-COMP:10532"/>
        <dbReference type="Rhea" id="RHEA-COMP:11990"/>
        <dbReference type="ChEBI" id="CHEBI:15378"/>
        <dbReference type="ChEBI" id="CHEBI:29965"/>
        <dbReference type="ChEBI" id="CHEBI:57856"/>
        <dbReference type="ChEBI" id="CHEBI:59789"/>
        <dbReference type="ChEBI" id="CHEBI:65280"/>
    </reaction>
    <physiologicalReaction direction="left-to-right" evidence="5">
        <dbReference type="Rhea" id="RHEA:48101"/>
    </physiologicalReaction>
</comment>
<dbReference type="EMBL" id="AMQM01003633">
    <property type="status" value="NOT_ANNOTATED_CDS"/>
    <property type="molecule type" value="Genomic_DNA"/>
</dbReference>
<dbReference type="Proteomes" id="UP000015101">
    <property type="component" value="Unassembled WGS sequence"/>
</dbReference>
<dbReference type="Pfam" id="PF22528">
    <property type="entry name" value="PRMT_C"/>
    <property type="match status" value="2"/>
</dbReference>
<evidence type="ECO:0000256" key="4">
    <source>
        <dbReference type="ARBA" id="ARBA00022691"/>
    </source>
</evidence>
<keyword evidence="3 6" id="KW-0808">Transferase</keyword>
<evidence type="ECO:0000313" key="8">
    <source>
        <dbReference type="EMBL" id="ESO07324.1"/>
    </source>
</evidence>
<dbReference type="OrthoDB" id="7848332at2759"/>
<dbReference type="FunCoup" id="T1G2P3">
    <property type="interactions" value="235"/>
</dbReference>
<dbReference type="AlphaFoldDB" id="T1G2P3"/>
<keyword evidence="10" id="KW-1185">Reference proteome</keyword>
<dbReference type="PANTHER" id="PTHR11006">
    <property type="entry name" value="PROTEIN ARGININE N-METHYLTRANSFERASE"/>
    <property type="match status" value="1"/>
</dbReference>
<evidence type="ECO:0000256" key="2">
    <source>
        <dbReference type="ARBA" id="ARBA00022603"/>
    </source>
</evidence>
<dbReference type="PANTHER" id="PTHR11006:SF124">
    <property type="entry name" value="ARGININE METHYLTRANSFERASE 1-RELATED"/>
    <property type="match status" value="1"/>
</dbReference>
<dbReference type="CTD" id="20215341"/>
<dbReference type="Pfam" id="PF06325">
    <property type="entry name" value="PrmA"/>
    <property type="match status" value="1"/>
</dbReference>
<dbReference type="SUPFAM" id="SSF53335">
    <property type="entry name" value="S-adenosyl-L-methionine-dependent methyltransferases"/>
    <property type="match status" value="1"/>
</dbReference>
<dbReference type="HOGENOM" id="CLU_017375_1_2_1"/>
<dbReference type="InParanoid" id="T1G2P3"/>
<reference evidence="10" key="1">
    <citation type="submission" date="2012-12" db="EMBL/GenBank/DDBJ databases">
        <authorList>
            <person name="Hellsten U."/>
            <person name="Grimwood J."/>
            <person name="Chapman J.A."/>
            <person name="Shapiro H."/>
            <person name="Aerts A."/>
            <person name="Otillar R.P."/>
            <person name="Terry A.Y."/>
            <person name="Boore J.L."/>
            <person name="Simakov O."/>
            <person name="Marletaz F."/>
            <person name="Cho S.-J."/>
            <person name="Edsinger-Gonzales E."/>
            <person name="Havlak P."/>
            <person name="Kuo D.-H."/>
            <person name="Larsson T."/>
            <person name="Lv J."/>
            <person name="Arendt D."/>
            <person name="Savage R."/>
            <person name="Osoegawa K."/>
            <person name="de Jong P."/>
            <person name="Lindberg D.R."/>
            <person name="Seaver E.C."/>
            <person name="Weisblat D.A."/>
            <person name="Putnam N.H."/>
            <person name="Grigoriev I.V."/>
            <person name="Rokhsar D.S."/>
        </authorList>
    </citation>
    <scope>NUCLEOTIDE SEQUENCE</scope>
</reference>
<dbReference type="STRING" id="6412.T1G2P3"/>
<accession>T1G2P3</accession>
<evidence type="ECO:0000313" key="9">
    <source>
        <dbReference type="EnsemblMetazoa" id="HelroP76772"/>
    </source>
</evidence>
<evidence type="ECO:0000256" key="6">
    <source>
        <dbReference type="PROSITE-ProRule" id="PRU01015"/>
    </source>
</evidence>
<dbReference type="Gene3D" id="3.40.50.150">
    <property type="entry name" value="Vaccinia Virus protein VP39"/>
    <property type="match status" value="1"/>
</dbReference>
<reference evidence="8 10" key="2">
    <citation type="journal article" date="2013" name="Nature">
        <title>Insights into bilaterian evolution from three spiralian genomes.</title>
        <authorList>
            <person name="Simakov O."/>
            <person name="Marletaz F."/>
            <person name="Cho S.J."/>
            <person name="Edsinger-Gonzales E."/>
            <person name="Havlak P."/>
            <person name="Hellsten U."/>
            <person name="Kuo D.H."/>
            <person name="Larsson T."/>
            <person name="Lv J."/>
            <person name="Arendt D."/>
            <person name="Savage R."/>
            <person name="Osoegawa K."/>
            <person name="de Jong P."/>
            <person name="Grimwood J."/>
            <person name="Chapman J.A."/>
            <person name="Shapiro H."/>
            <person name="Aerts A."/>
            <person name="Otillar R.P."/>
            <person name="Terry A.Y."/>
            <person name="Boore J.L."/>
            <person name="Grigoriev I.V."/>
            <person name="Lindberg D.R."/>
            <person name="Seaver E.C."/>
            <person name="Weisblat D.A."/>
            <person name="Putnam N.H."/>
            <person name="Rokhsar D.S."/>
        </authorList>
    </citation>
    <scope>NUCLEOTIDE SEQUENCE</scope>
</reference>
<organism evidence="9 10">
    <name type="scientific">Helobdella robusta</name>
    <name type="common">Californian leech</name>
    <dbReference type="NCBI Taxonomy" id="6412"/>
    <lineage>
        <taxon>Eukaryota</taxon>
        <taxon>Metazoa</taxon>
        <taxon>Spiralia</taxon>
        <taxon>Lophotrochozoa</taxon>
        <taxon>Annelida</taxon>
        <taxon>Clitellata</taxon>
        <taxon>Hirudinea</taxon>
        <taxon>Rhynchobdellida</taxon>
        <taxon>Glossiphoniidae</taxon>
        <taxon>Helobdella</taxon>
    </lineage>
</organism>
<keyword evidence="2 6" id="KW-0489">Methyltransferase</keyword>
<evidence type="ECO:0000256" key="1">
    <source>
        <dbReference type="ARBA" id="ARBA00011925"/>
    </source>
</evidence>
<evidence type="ECO:0000256" key="3">
    <source>
        <dbReference type="ARBA" id="ARBA00022679"/>
    </source>
</evidence>
<dbReference type="GO" id="GO:0006338">
    <property type="term" value="P:chromatin remodeling"/>
    <property type="evidence" value="ECO:0000318"/>
    <property type="project" value="GO_Central"/>
</dbReference>
<dbReference type="EnsemblMetazoa" id="HelroT76772">
    <property type="protein sequence ID" value="HelroP76772"/>
    <property type="gene ID" value="HelroG76772"/>
</dbReference>
<dbReference type="InterPro" id="IPR025799">
    <property type="entry name" value="Arg_MeTrfase"/>
</dbReference>
<dbReference type="GO" id="GO:0042054">
    <property type="term" value="F:histone methyltransferase activity"/>
    <property type="evidence" value="ECO:0000318"/>
    <property type="project" value="GO_Central"/>
</dbReference>
<dbReference type="GO" id="GO:0006355">
    <property type="term" value="P:regulation of DNA-templated transcription"/>
    <property type="evidence" value="ECO:0000318"/>
    <property type="project" value="GO_Central"/>
</dbReference>
<proteinExistence type="predicted"/>
<dbReference type="eggNOG" id="KOG1499">
    <property type="taxonomic scope" value="Eukaryota"/>
</dbReference>